<feature type="chain" id="PRO_5045576927" evidence="1">
    <location>
        <begin position="26"/>
        <end position="389"/>
    </location>
</feature>
<evidence type="ECO:0000313" key="3">
    <source>
        <dbReference type="Proteomes" id="UP001597375"/>
    </source>
</evidence>
<reference evidence="3" key="1">
    <citation type="journal article" date="2019" name="Int. J. Syst. Evol. Microbiol.">
        <title>The Global Catalogue of Microorganisms (GCM) 10K type strain sequencing project: providing services to taxonomists for standard genome sequencing and annotation.</title>
        <authorList>
            <consortium name="The Broad Institute Genomics Platform"/>
            <consortium name="The Broad Institute Genome Sequencing Center for Infectious Disease"/>
            <person name="Wu L."/>
            <person name="Ma J."/>
        </authorList>
    </citation>
    <scope>NUCLEOTIDE SEQUENCE [LARGE SCALE GENOMIC DNA]</scope>
    <source>
        <strain evidence="3">CGMCC 4.7106</strain>
    </source>
</reference>
<feature type="signal peptide" evidence="1">
    <location>
        <begin position="1"/>
        <end position="25"/>
    </location>
</feature>
<proteinExistence type="predicted"/>
<evidence type="ECO:0000313" key="2">
    <source>
        <dbReference type="EMBL" id="MFD2257381.1"/>
    </source>
</evidence>
<keyword evidence="3" id="KW-1185">Reference proteome</keyword>
<protein>
    <submittedName>
        <fullName evidence="2">Porin</fullName>
    </submittedName>
</protein>
<dbReference type="InterPro" id="IPR010870">
    <property type="entry name" value="Porin_O/P"/>
</dbReference>
<dbReference type="Gene3D" id="2.40.160.10">
    <property type="entry name" value="Porin"/>
    <property type="match status" value="1"/>
</dbReference>
<accession>A0ABW5D9D7</accession>
<evidence type="ECO:0000256" key="1">
    <source>
        <dbReference type="SAM" id="SignalP"/>
    </source>
</evidence>
<dbReference type="Proteomes" id="UP001597375">
    <property type="component" value="Unassembled WGS sequence"/>
</dbReference>
<keyword evidence="1" id="KW-0732">Signal</keyword>
<dbReference type="Pfam" id="PF07396">
    <property type="entry name" value="Porin_O_P"/>
    <property type="match status" value="1"/>
</dbReference>
<organism evidence="2 3">
    <name type="scientific">Luteolibacter algae</name>
    <dbReference type="NCBI Taxonomy" id="454151"/>
    <lineage>
        <taxon>Bacteria</taxon>
        <taxon>Pseudomonadati</taxon>
        <taxon>Verrucomicrobiota</taxon>
        <taxon>Verrucomicrobiia</taxon>
        <taxon>Verrucomicrobiales</taxon>
        <taxon>Verrucomicrobiaceae</taxon>
        <taxon>Luteolibacter</taxon>
    </lineage>
</organism>
<name>A0ABW5D9D7_9BACT</name>
<dbReference type="InterPro" id="IPR023614">
    <property type="entry name" value="Porin_dom_sf"/>
</dbReference>
<gene>
    <name evidence="2" type="ORF">ACFSSA_11915</name>
</gene>
<dbReference type="SUPFAM" id="SSF56935">
    <property type="entry name" value="Porins"/>
    <property type="match status" value="1"/>
</dbReference>
<sequence>MRRIQNSIPAVTIMSLFTVTGMSSAADVDAVENWAKDVWSHAVLYENENNPILQKFAFTGRAQFDYVVIDGEGTTAGGPGRDLSYDNFNTRRLRAGFKAGLFQDFTLHVEADFDPDEDPFYRRLTDANLAWKPSDAFELKIGKQGMGFTLDGKTSSKELLTIDRSALSGNLWFSNEYIPGITVSGELGNWHYSTGFFSQGEQDNEFGEFNSGTSWVGTIGYDLSDMTGADTAVVAFDYVINEENPSSPALFTNRSFGQIASLNTIWEKDQYGFRGDVSFGDGFLGQPDVWGLVLMPYYDITDRLQLVARYTFLKSDGNDGVRYNGYDSIVVNGRRGDQYQEGYLGFNYYLYEHKIKLQTGLQYISMRDQANNGGAFDGFNLTTGIRFSW</sequence>
<dbReference type="EMBL" id="JBHUIT010000027">
    <property type="protein sequence ID" value="MFD2257381.1"/>
    <property type="molecule type" value="Genomic_DNA"/>
</dbReference>
<comment type="caution">
    <text evidence="2">The sequence shown here is derived from an EMBL/GenBank/DDBJ whole genome shotgun (WGS) entry which is preliminary data.</text>
</comment>